<name>A0A386WFN1_9ACTN</name>
<evidence type="ECO:0000256" key="2">
    <source>
        <dbReference type="RuleBase" id="RU003749"/>
    </source>
</evidence>
<dbReference type="InterPro" id="IPR036513">
    <property type="entry name" value="STAS_dom_sf"/>
</dbReference>
<accession>A0A386WFN1</accession>
<dbReference type="SUPFAM" id="SSF52091">
    <property type="entry name" value="SpoIIaa-like"/>
    <property type="match status" value="1"/>
</dbReference>
<reference evidence="4 5" key="1">
    <citation type="submission" date="2017-10" db="EMBL/GenBank/DDBJ databases">
        <title>Integration of genomic and chemical information greatly accelerates assignment of the full stereostructure of myelolactone, a potent inhibitor of myeloma from a marine-derived Micromonospora.</title>
        <authorList>
            <person name="Kim M.C."/>
            <person name="Machado H."/>
            <person name="Jensen P.R."/>
            <person name="Fenical W."/>
        </authorList>
    </citation>
    <scope>NUCLEOTIDE SEQUENCE [LARGE SCALE GENOMIC DNA]</scope>
    <source>
        <strain evidence="4 5">CNY-010</strain>
    </source>
</reference>
<dbReference type="CDD" id="cd07043">
    <property type="entry name" value="STAS_anti-anti-sigma_factors"/>
    <property type="match status" value="1"/>
</dbReference>
<dbReference type="AlphaFoldDB" id="A0A386WFN1"/>
<gene>
    <name evidence="4" type="ORF">CSH63_05430</name>
</gene>
<dbReference type="EMBL" id="CP024087">
    <property type="protein sequence ID" value="AYF26893.1"/>
    <property type="molecule type" value="Genomic_DNA"/>
</dbReference>
<dbReference type="PANTHER" id="PTHR33495">
    <property type="entry name" value="ANTI-SIGMA FACTOR ANTAGONIST TM_1081-RELATED-RELATED"/>
    <property type="match status" value="1"/>
</dbReference>
<dbReference type="InterPro" id="IPR003658">
    <property type="entry name" value="Anti-sigma_ant"/>
</dbReference>
<dbReference type="RefSeq" id="WP_120569296.1">
    <property type="nucleotide sequence ID" value="NZ_CP024087.1"/>
</dbReference>
<feature type="domain" description="STAS" evidence="3">
    <location>
        <begin position="32"/>
        <end position="143"/>
    </location>
</feature>
<dbReference type="PROSITE" id="PS50801">
    <property type="entry name" value="STAS"/>
    <property type="match status" value="1"/>
</dbReference>
<dbReference type="PANTHER" id="PTHR33495:SF2">
    <property type="entry name" value="ANTI-SIGMA FACTOR ANTAGONIST TM_1081-RELATED"/>
    <property type="match status" value="1"/>
</dbReference>
<proteinExistence type="inferred from homology"/>
<protein>
    <recommendedName>
        <fullName evidence="2">Anti-sigma factor antagonist</fullName>
    </recommendedName>
</protein>
<sequence length="143" mass="15330">MALLMLVGRWRLALAYSLGSVYRPGGILGGVLKIARRVEGNIVRLTLVGELDMATVEMLEAAVDDGLTEYRPHLLIIDLAGLFFCDSSGIRALLDACRAANCRGVTFRATNAYGMTRRVLQVTGVLDILTAESRNGCTGPGSD</sequence>
<evidence type="ECO:0000313" key="4">
    <source>
        <dbReference type="EMBL" id="AYF26893.1"/>
    </source>
</evidence>
<dbReference type="InterPro" id="IPR002645">
    <property type="entry name" value="STAS_dom"/>
</dbReference>
<dbReference type="GO" id="GO:0043856">
    <property type="term" value="F:anti-sigma factor antagonist activity"/>
    <property type="evidence" value="ECO:0007669"/>
    <property type="project" value="InterPro"/>
</dbReference>
<evidence type="ECO:0000256" key="1">
    <source>
        <dbReference type="ARBA" id="ARBA00009013"/>
    </source>
</evidence>
<evidence type="ECO:0000313" key="5">
    <source>
        <dbReference type="Proteomes" id="UP000267804"/>
    </source>
</evidence>
<comment type="similarity">
    <text evidence="1 2">Belongs to the anti-sigma-factor antagonist family.</text>
</comment>
<dbReference type="NCBIfam" id="TIGR00377">
    <property type="entry name" value="ant_ant_sig"/>
    <property type="match status" value="1"/>
</dbReference>
<dbReference type="Pfam" id="PF01740">
    <property type="entry name" value="STAS"/>
    <property type="match status" value="1"/>
</dbReference>
<dbReference type="Gene3D" id="3.30.750.24">
    <property type="entry name" value="STAS domain"/>
    <property type="match status" value="1"/>
</dbReference>
<organism evidence="4 5">
    <name type="scientific">Micromonospora tulbaghiae</name>
    <dbReference type="NCBI Taxonomy" id="479978"/>
    <lineage>
        <taxon>Bacteria</taxon>
        <taxon>Bacillati</taxon>
        <taxon>Actinomycetota</taxon>
        <taxon>Actinomycetes</taxon>
        <taxon>Micromonosporales</taxon>
        <taxon>Micromonosporaceae</taxon>
        <taxon>Micromonospora</taxon>
    </lineage>
</organism>
<evidence type="ECO:0000259" key="3">
    <source>
        <dbReference type="PROSITE" id="PS50801"/>
    </source>
</evidence>
<dbReference type="Proteomes" id="UP000267804">
    <property type="component" value="Chromosome"/>
</dbReference>
<dbReference type="KEGG" id="mtua:CSH63_05430"/>